<feature type="region of interest" description="Disordered" evidence="2">
    <location>
        <begin position="194"/>
        <end position="278"/>
    </location>
</feature>
<gene>
    <name evidence="3" type="ORF">RFULGI_LOCUS15857</name>
</gene>
<evidence type="ECO:0000256" key="2">
    <source>
        <dbReference type="SAM" id="MobiDB-lite"/>
    </source>
</evidence>
<reference evidence="3" key="1">
    <citation type="submission" date="2021-06" db="EMBL/GenBank/DDBJ databases">
        <authorList>
            <person name="Kallberg Y."/>
            <person name="Tangrot J."/>
            <person name="Rosling A."/>
        </authorList>
    </citation>
    <scope>NUCLEOTIDE SEQUENCE</scope>
    <source>
        <strain evidence="3">IN212</strain>
    </source>
</reference>
<name>A0A9N9JKU3_9GLOM</name>
<feature type="non-terminal residue" evidence="3">
    <location>
        <position position="1"/>
    </location>
</feature>
<feature type="compositionally biased region" description="Low complexity" evidence="2">
    <location>
        <begin position="202"/>
        <end position="267"/>
    </location>
</feature>
<keyword evidence="1" id="KW-0175">Coiled coil</keyword>
<evidence type="ECO:0000256" key="1">
    <source>
        <dbReference type="SAM" id="Coils"/>
    </source>
</evidence>
<dbReference type="EMBL" id="CAJVPZ010053079">
    <property type="protein sequence ID" value="CAG8781362.1"/>
    <property type="molecule type" value="Genomic_DNA"/>
</dbReference>
<sequence length="278" mass="31516">KYLNENLEYEKQKEKEMVYYRAIVMLAEKLVTISKKEKLATTSQKEKPSNFEKKLYKEITKHNKKEVKLEDILKNIKEDENNLIKFANNFEDKIKNKDTADGISDEIKNSDIYKKYKTYKTENDDEAMQLVKKILYKDCDFNLFQKLVFRTKSELWFKIEDIKLTQRHNHEIRRLLCGLEHDLTDIIIEGDERNQELKHQRTTNTGSQGTTNTGSQGTNTGSQGTTNTGSQGTNTGSQGTNTGSQGTNSGSQGTNSGSQGTNSGSQGINTGSQEQTSE</sequence>
<comment type="caution">
    <text evidence="3">The sequence shown here is derived from an EMBL/GenBank/DDBJ whole genome shotgun (WGS) entry which is preliminary data.</text>
</comment>
<evidence type="ECO:0000313" key="3">
    <source>
        <dbReference type="EMBL" id="CAG8781362.1"/>
    </source>
</evidence>
<dbReference type="AlphaFoldDB" id="A0A9N9JKU3"/>
<accession>A0A9N9JKU3</accession>
<proteinExistence type="predicted"/>
<feature type="compositionally biased region" description="Polar residues" evidence="2">
    <location>
        <begin position="268"/>
        <end position="278"/>
    </location>
</feature>
<dbReference type="OrthoDB" id="10605265at2759"/>
<feature type="coiled-coil region" evidence="1">
    <location>
        <begin position="62"/>
        <end position="89"/>
    </location>
</feature>
<protein>
    <submittedName>
        <fullName evidence="3">11190_t:CDS:1</fullName>
    </submittedName>
</protein>
<organism evidence="3 4">
    <name type="scientific">Racocetra fulgida</name>
    <dbReference type="NCBI Taxonomy" id="60492"/>
    <lineage>
        <taxon>Eukaryota</taxon>
        <taxon>Fungi</taxon>
        <taxon>Fungi incertae sedis</taxon>
        <taxon>Mucoromycota</taxon>
        <taxon>Glomeromycotina</taxon>
        <taxon>Glomeromycetes</taxon>
        <taxon>Diversisporales</taxon>
        <taxon>Gigasporaceae</taxon>
        <taxon>Racocetra</taxon>
    </lineage>
</organism>
<evidence type="ECO:0000313" key="4">
    <source>
        <dbReference type="Proteomes" id="UP000789396"/>
    </source>
</evidence>
<keyword evidence="4" id="KW-1185">Reference proteome</keyword>
<dbReference type="Proteomes" id="UP000789396">
    <property type="component" value="Unassembled WGS sequence"/>
</dbReference>
<feature type="non-terminal residue" evidence="3">
    <location>
        <position position="278"/>
    </location>
</feature>